<dbReference type="AlphaFoldDB" id="A0A3T0NA56"/>
<keyword evidence="2" id="KW-0472">Membrane</keyword>
<dbReference type="InterPro" id="IPR011853">
    <property type="entry name" value="TRAP_DctM-Dct_fused"/>
</dbReference>
<keyword evidence="4" id="KW-0614">Plasmid</keyword>
<evidence type="ECO:0000313" key="5">
    <source>
        <dbReference type="Proteomes" id="UP000283063"/>
    </source>
</evidence>
<keyword evidence="5" id="KW-1185">Reference proteome</keyword>
<feature type="transmembrane region" description="Helical" evidence="2">
    <location>
        <begin position="273"/>
        <end position="299"/>
    </location>
</feature>
<geneLocation type="plasmid" evidence="4 5">
    <name>pW43B</name>
</geneLocation>
<dbReference type="KEGG" id="sedi:EBB79_23195"/>
<organism evidence="4 5">
    <name type="scientific">Parasedimentitalea marina</name>
    <dbReference type="NCBI Taxonomy" id="2483033"/>
    <lineage>
        <taxon>Bacteria</taxon>
        <taxon>Pseudomonadati</taxon>
        <taxon>Pseudomonadota</taxon>
        <taxon>Alphaproteobacteria</taxon>
        <taxon>Rhodobacterales</taxon>
        <taxon>Paracoccaceae</taxon>
        <taxon>Parasedimentitalea</taxon>
    </lineage>
</organism>
<comment type="function">
    <text evidence="1">Part of the tripartite ATP-independent periplasmic (TRAP) transport system.</text>
</comment>
<feature type="transmembrane region" description="Helical" evidence="2">
    <location>
        <begin position="538"/>
        <end position="561"/>
    </location>
</feature>
<feature type="transmembrane region" description="Helical" evidence="2">
    <location>
        <begin position="57"/>
        <end position="78"/>
    </location>
</feature>
<evidence type="ECO:0000256" key="2">
    <source>
        <dbReference type="SAM" id="Phobius"/>
    </source>
</evidence>
<feature type="transmembrane region" description="Helical" evidence="2">
    <location>
        <begin position="379"/>
        <end position="395"/>
    </location>
</feature>
<evidence type="ECO:0000259" key="3">
    <source>
        <dbReference type="Pfam" id="PF06808"/>
    </source>
</evidence>
<dbReference type="Proteomes" id="UP000283063">
    <property type="component" value="Plasmid pW43B"/>
</dbReference>
<gene>
    <name evidence="4" type="ORF">EBB79_23195</name>
</gene>
<feature type="transmembrane region" description="Helical" evidence="2">
    <location>
        <begin position="477"/>
        <end position="497"/>
    </location>
</feature>
<proteinExistence type="predicted"/>
<keyword evidence="1" id="KW-0997">Cell inner membrane</keyword>
<dbReference type="InterPro" id="IPR010656">
    <property type="entry name" value="DctM"/>
</dbReference>
<dbReference type="EMBL" id="CP033221">
    <property type="protein sequence ID" value="AZV80855.1"/>
    <property type="molecule type" value="Genomic_DNA"/>
</dbReference>
<keyword evidence="1" id="KW-1003">Cell membrane</keyword>
<feature type="transmembrane region" description="Helical" evidence="2">
    <location>
        <begin position="446"/>
        <end position="470"/>
    </location>
</feature>
<evidence type="ECO:0000313" key="4">
    <source>
        <dbReference type="EMBL" id="AZV80855.1"/>
    </source>
</evidence>
<feature type="transmembrane region" description="Helical" evidence="2">
    <location>
        <begin position="503"/>
        <end position="526"/>
    </location>
</feature>
<keyword evidence="2" id="KW-0812">Transmembrane</keyword>
<comment type="subcellular location">
    <subcellularLocation>
        <location evidence="1">Cell inner membrane</location>
        <topology evidence="1">Multi-pass membrane protein</topology>
    </subcellularLocation>
</comment>
<dbReference type="NCBIfam" id="TIGR02123">
    <property type="entry name" value="TRAP_fused"/>
    <property type="match status" value="1"/>
</dbReference>
<feature type="domain" description="TRAP C4-dicarboxylate transport system permease DctM subunit" evidence="3">
    <location>
        <begin position="126"/>
        <end position="565"/>
    </location>
</feature>
<evidence type="ECO:0000256" key="1">
    <source>
        <dbReference type="RuleBase" id="RU369079"/>
    </source>
</evidence>
<protein>
    <submittedName>
        <fullName evidence="4">TRAP transporter fused permease subunit</fullName>
    </submittedName>
</protein>
<feature type="transmembrane region" description="Helical" evidence="2">
    <location>
        <begin position="138"/>
        <end position="156"/>
    </location>
</feature>
<feature type="transmembrane region" description="Helical" evidence="2">
    <location>
        <begin position="407"/>
        <end position="434"/>
    </location>
</feature>
<feature type="transmembrane region" description="Helical" evidence="2">
    <location>
        <begin position="236"/>
        <end position="261"/>
    </location>
</feature>
<dbReference type="OrthoDB" id="9759894at2"/>
<feature type="transmembrane region" description="Helical" evidence="2">
    <location>
        <begin position="356"/>
        <end position="373"/>
    </location>
</feature>
<dbReference type="Pfam" id="PF06808">
    <property type="entry name" value="DctM"/>
    <property type="match status" value="1"/>
</dbReference>
<dbReference type="GO" id="GO:0022857">
    <property type="term" value="F:transmembrane transporter activity"/>
    <property type="evidence" value="ECO:0007669"/>
    <property type="project" value="UniProtKB-UniRule"/>
</dbReference>
<sequence length="654" mass="69595">MSNIESEAAIGRFRTLGPGWTWPLRLATCVVVLLAINQAFNLHFLVGKTLLANQYMYMLLLLIIPTVFILLPISNGASKTRVPIYDFALAALTVAVLGWFIANSLQMMQNGWELAAPLRASYISMVLWLLIFEASRRAGGTALAVIVAVVSLYPLFAELMPGPIRGFSYPVEIAAGYHAMSNESIVGIPLRAFSNLVIGFLIFGAALQHTGAGTFFINLAFALLGHIRGGPAKVAIVASGLMGSMSGSVVTNVMTTGVMTIPAMRRIKLSAPFAAGVEACASTGGVLMPPVMGATAFIMANFLEVSYASVALAAVIPSFLYFFGLFVQIDARAASENIQGLDRSELPSVRQTLKDGWYYIFAFALLVYLLLFLRREMLAPFYATPVLLIINQVFSKTNRWGRKELLAFVDTLTTLFAELVGILAGIGLIIGALSMTGLAGTLVNDLLSIAGGSPMVLLVIGAMTSFILGIGMTVTAAYIFLAIILAPALISTGMNPMAVHMFIFYWGMLSFITPPVALGAFAAASVAKAAPMATGLEAMRLGSVIYFIPFFFVLDPALILVGSASQILVSLGLASFGVLCFASAMQGYLVGVGRLKLHERALLIAGAIIMPLPGHIIIPLDKIQILGLSAVAILPVMIWAFLREKQSASVGAQT</sequence>
<reference evidence="4 5" key="1">
    <citation type="submission" date="2018-10" db="EMBL/GenBank/DDBJ databases">
        <title>Parasedimentitalea marina sp. nov., a psychrophilic bacterium isolated from deep seawater of the New Britain Trench.</title>
        <authorList>
            <person name="Cao J."/>
        </authorList>
    </citation>
    <scope>NUCLEOTIDE SEQUENCE [LARGE SCALE GENOMIC DNA]</scope>
    <source>
        <strain evidence="4 5">W43</strain>
        <plasmid evidence="4 5">pW43B</plasmid>
    </source>
</reference>
<name>A0A3T0NA56_9RHOB</name>
<feature type="transmembrane region" description="Helical" evidence="2">
    <location>
        <begin position="305"/>
        <end position="327"/>
    </location>
</feature>
<feature type="transmembrane region" description="Helical" evidence="2">
    <location>
        <begin position="601"/>
        <end position="618"/>
    </location>
</feature>
<dbReference type="PANTHER" id="PTHR43849:SF2">
    <property type="entry name" value="BLL3936 PROTEIN"/>
    <property type="match status" value="1"/>
</dbReference>
<keyword evidence="2" id="KW-1133">Transmembrane helix</keyword>
<feature type="transmembrane region" description="Helical" evidence="2">
    <location>
        <begin position="114"/>
        <end position="132"/>
    </location>
</feature>
<feature type="transmembrane region" description="Helical" evidence="2">
    <location>
        <begin position="22"/>
        <end position="45"/>
    </location>
</feature>
<dbReference type="RefSeq" id="WP_127751355.1">
    <property type="nucleotide sequence ID" value="NZ_CP033221.1"/>
</dbReference>
<feature type="transmembrane region" description="Helical" evidence="2">
    <location>
        <begin position="84"/>
        <end position="102"/>
    </location>
</feature>
<feature type="transmembrane region" description="Helical" evidence="2">
    <location>
        <begin position="624"/>
        <end position="642"/>
    </location>
</feature>
<dbReference type="GO" id="GO:0005886">
    <property type="term" value="C:plasma membrane"/>
    <property type="evidence" value="ECO:0007669"/>
    <property type="project" value="UniProtKB-SubCell"/>
</dbReference>
<accession>A0A3T0NA56</accession>
<dbReference type="PANTHER" id="PTHR43849">
    <property type="entry name" value="BLL3936 PROTEIN"/>
    <property type="match status" value="1"/>
</dbReference>
<keyword evidence="1" id="KW-0813">Transport</keyword>
<feature type="transmembrane region" description="Helical" evidence="2">
    <location>
        <begin position="567"/>
        <end position="589"/>
    </location>
</feature>
<feature type="transmembrane region" description="Helical" evidence="2">
    <location>
        <begin position="196"/>
        <end position="224"/>
    </location>
</feature>